<dbReference type="GO" id="GO:0016301">
    <property type="term" value="F:kinase activity"/>
    <property type="evidence" value="ECO:0007669"/>
    <property type="project" value="UniProtKB-KW"/>
</dbReference>
<evidence type="ECO:0000313" key="3">
    <source>
        <dbReference type="Proteomes" id="UP000243819"/>
    </source>
</evidence>
<feature type="domain" description="Histidine kinase/HSP90-like ATPase" evidence="1">
    <location>
        <begin position="15"/>
        <end position="141"/>
    </location>
</feature>
<evidence type="ECO:0000313" key="2">
    <source>
        <dbReference type="EMBL" id="SES97450.1"/>
    </source>
</evidence>
<dbReference type="Pfam" id="PF13581">
    <property type="entry name" value="HATPase_c_2"/>
    <property type="match status" value="1"/>
</dbReference>
<dbReference type="RefSeq" id="WP_091350802.1">
    <property type="nucleotide sequence ID" value="NZ_FOIF01000026.1"/>
</dbReference>
<dbReference type="AlphaFoldDB" id="A0A1I0AU32"/>
<sequence>MGGKYIYYRKLSFKSDIKSLEKFLNISERIFKSFSKSKKSLYKYIISLDEIFTNCIIHGYKNRQGVIEVEYKVYKNWIITDISDNGVGIRKELTGSLEFLKENKYRKIKEKIGYGLTITSYLADKVIVGKKIDGGTKVSLYFIIK</sequence>
<name>A0A1I0AU32_9FIRM</name>
<dbReference type="Gene3D" id="3.30.565.10">
    <property type="entry name" value="Histidine kinase-like ATPase, C-terminal domain"/>
    <property type="match status" value="1"/>
</dbReference>
<keyword evidence="3" id="KW-1185">Reference proteome</keyword>
<dbReference type="InterPro" id="IPR003594">
    <property type="entry name" value="HATPase_dom"/>
</dbReference>
<dbReference type="Proteomes" id="UP000243819">
    <property type="component" value="Unassembled WGS sequence"/>
</dbReference>
<gene>
    <name evidence="2" type="ORF">SAMN03080614_102624</name>
</gene>
<dbReference type="STRING" id="1120990.SAMN03080614_102624"/>
<proteinExistence type="predicted"/>
<dbReference type="InterPro" id="IPR036890">
    <property type="entry name" value="HATPase_C_sf"/>
</dbReference>
<protein>
    <submittedName>
        <fullName evidence="2">Histidine kinase-like ATPase domain-containing protein</fullName>
    </submittedName>
</protein>
<dbReference type="OrthoDB" id="2620581at2"/>
<keyword evidence="2" id="KW-0418">Kinase</keyword>
<dbReference type="SUPFAM" id="SSF55874">
    <property type="entry name" value="ATPase domain of HSP90 chaperone/DNA topoisomerase II/histidine kinase"/>
    <property type="match status" value="1"/>
</dbReference>
<keyword evidence="2" id="KW-0808">Transferase</keyword>
<accession>A0A1I0AU32</accession>
<reference evidence="3" key="1">
    <citation type="submission" date="2016-10" db="EMBL/GenBank/DDBJ databases">
        <authorList>
            <person name="Varghese N."/>
            <person name="Submissions S."/>
        </authorList>
    </citation>
    <scope>NUCLEOTIDE SEQUENCE [LARGE SCALE GENOMIC DNA]</scope>
    <source>
        <strain evidence="3">DSM 13577</strain>
    </source>
</reference>
<dbReference type="EMBL" id="FOIF01000026">
    <property type="protein sequence ID" value="SES97450.1"/>
    <property type="molecule type" value="Genomic_DNA"/>
</dbReference>
<evidence type="ECO:0000259" key="1">
    <source>
        <dbReference type="Pfam" id="PF13581"/>
    </source>
</evidence>
<organism evidence="2 3">
    <name type="scientific">Anaerobranca gottschalkii DSM 13577</name>
    <dbReference type="NCBI Taxonomy" id="1120990"/>
    <lineage>
        <taxon>Bacteria</taxon>
        <taxon>Bacillati</taxon>
        <taxon>Bacillota</taxon>
        <taxon>Clostridia</taxon>
        <taxon>Eubacteriales</taxon>
        <taxon>Proteinivoracaceae</taxon>
        <taxon>Anaerobranca</taxon>
    </lineage>
</organism>